<protein>
    <submittedName>
        <fullName evidence="1">Uncharacterized protein</fullName>
    </submittedName>
</protein>
<dbReference type="RefSeq" id="WP_106103021.1">
    <property type="nucleotide sequence ID" value="NZ_PVRR01000023.1"/>
</dbReference>
<evidence type="ECO:0000313" key="1">
    <source>
        <dbReference type="EMBL" id="PRT33850.1"/>
    </source>
</evidence>
<reference evidence="1 2" key="1">
    <citation type="submission" date="2018-03" db="EMBL/GenBank/DDBJ databases">
        <title>Genotypic and phenotypic analysis of antagonistic Bacillus spp. isolated from rhizosphere soil of plants in Tibet.</title>
        <authorList>
            <person name="Borriss R."/>
            <person name="Lasch P."/>
            <person name="Wu L."/>
            <person name="Wu H."/>
            <person name="Gao X."/>
        </authorList>
    </citation>
    <scope>NUCLEOTIDE SEQUENCE [LARGE SCALE GENOMIC DNA]</scope>
    <source>
        <strain evidence="1 2">NMSW16</strain>
    </source>
</reference>
<sequence>MSNDNHEKKYTSDPCTIGLGVALKDKKVIKAINQKIQRQHVFIGYKCEEIKIPEVVKVHLDFDCKPEEQCIIDPSLYITVNLISLKVEDIEGEDT</sequence>
<dbReference type="EMBL" id="PVRR01000023">
    <property type="protein sequence ID" value="PRT33850.1"/>
    <property type="molecule type" value="Genomic_DNA"/>
</dbReference>
<name>A0ABX5DJI2_9BACI</name>
<proteinExistence type="predicted"/>
<keyword evidence="2" id="KW-1185">Reference proteome</keyword>
<comment type="caution">
    <text evidence="1">The sequence shown here is derived from an EMBL/GenBank/DDBJ whole genome shotgun (WGS) entry which is preliminary data.</text>
</comment>
<dbReference type="Proteomes" id="UP000239236">
    <property type="component" value="Unassembled WGS sequence"/>
</dbReference>
<evidence type="ECO:0000313" key="2">
    <source>
        <dbReference type="Proteomes" id="UP000239236"/>
    </source>
</evidence>
<accession>A0ABX5DJI2</accession>
<gene>
    <name evidence="1" type="ORF">C6357_31030</name>
</gene>
<organism evidence="1 2">
    <name type="scientific">Bacillus wiedmannii</name>
    <dbReference type="NCBI Taxonomy" id="1890302"/>
    <lineage>
        <taxon>Bacteria</taxon>
        <taxon>Bacillati</taxon>
        <taxon>Bacillota</taxon>
        <taxon>Bacilli</taxon>
        <taxon>Bacillales</taxon>
        <taxon>Bacillaceae</taxon>
        <taxon>Bacillus</taxon>
        <taxon>Bacillus cereus group</taxon>
    </lineage>
</organism>